<proteinExistence type="predicted"/>
<organism evidence="1 2">
    <name type="scientific">Ascaris lumbricoides</name>
    <name type="common">Giant roundworm</name>
    <dbReference type="NCBI Taxonomy" id="6252"/>
    <lineage>
        <taxon>Eukaryota</taxon>
        <taxon>Metazoa</taxon>
        <taxon>Ecdysozoa</taxon>
        <taxon>Nematoda</taxon>
        <taxon>Chromadorea</taxon>
        <taxon>Rhabditida</taxon>
        <taxon>Spirurina</taxon>
        <taxon>Ascaridomorpha</taxon>
        <taxon>Ascaridoidea</taxon>
        <taxon>Ascarididae</taxon>
        <taxon>Ascaris</taxon>
    </lineage>
</organism>
<sequence length="106" mass="11836">MCCPPRCTEDRVRYWRVEKGKQWVTVTSSVKPLPEQHGPRSGIGSNEAHLIRGCSKWFRERAAFEVAAHHVYANAALLSTVCTEANFGAIIVVTISPLSLYLTLHL</sequence>
<accession>A0A0M3HMK2</accession>
<keyword evidence="1" id="KW-1185">Reference proteome</keyword>
<dbReference type="Proteomes" id="UP000036681">
    <property type="component" value="Unplaced"/>
</dbReference>
<evidence type="ECO:0000313" key="1">
    <source>
        <dbReference type="Proteomes" id="UP000036681"/>
    </source>
</evidence>
<reference evidence="2" key="1">
    <citation type="submission" date="2017-02" db="UniProtKB">
        <authorList>
            <consortium name="WormBaseParasite"/>
        </authorList>
    </citation>
    <scope>IDENTIFICATION</scope>
</reference>
<evidence type="ECO:0000313" key="2">
    <source>
        <dbReference type="WBParaSite" id="ALUE_0000276101-mRNA-1"/>
    </source>
</evidence>
<dbReference type="AlphaFoldDB" id="A0A0M3HMK2"/>
<dbReference type="WBParaSite" id="ALUE_0000276101-mRNA-1">
    <property type="protein sequence ID" value="ALUE_0000276101-mRNA-1"/>
    <property type="gene ID" value="ALUE_0000276101"/>
</dbReference>
<name>A0A0M3HMK2_ASCLU</name>
<protein>
    <submittedName>
        <fullName evidence="2">Uncharacterized protein</fullName>
    </submittedName>
</protein>